<gene>
    <name evidence="3" type="ORF">FHS42_003523</name>
</gene>
<dbReference type="Gene3D" id="3.90.1300.10">
    <property type="entry name" value="Amidase signature (AS) domain"/>
    <property type="match status" value="1"/>
</dbReference>
<keyword evidence="4" id="KW-1185">Reference proteome</keyword>
<dbReference type="PANTHER" id="PTHR11895">
    <property type="entry name" value="TRANSAMIDASE"/>
    <property type="match status" value="1"/>
</dbReference>
<evidence type="ECO:0000313" key="3">
    <source>
        <dbReference type="EMBL" id="MBB5936448.1"/>
    </source>
</evidence>
<evidence type="ECO:0000313" key="4">
    <source>
        <dbReference type="Proteomes" id="UP000588098"/>
    </source>
</evidence>
<accession>A0A7W9QB02</accession>
<dbReference type="Pfam" id="PF01425">
    <property type="entry name" value="Amidase"/>
    <property type="match status" value="1"/>
</dbReference>
<evidence type="ECO:0000259" key="2">
    <source>
        <dbReference type="Pfam" id="PF01425"/>
    </source>
</evidence>
<dbReference type="Proteomes" id="UP000588098">
    <property type="component" value="Unassembled WGS sequence"/>
</dbReference>
<protein>
    <submittedName>
        <fullName evidence="3">Amidase</fullName>
        <ecNumber evidence="3">3.5.1.4</ecNumber>
    </submittedName>
</protein>
<dbReference type="SUPFAM" id="SSF75304">
    <property type="entry name" value="Amidase signature (AS) enzymes"/>
    <property type="match status" value="1"/>
</dbReference>
<dbReference type="InterPro" id="IPR036928">
    <property type="entry name" value="AS_sf"/>
</dbReference>
<dbReference type="RefSeq" id="WP_184573044.1">
    <property type="nucleotide sequence ID" value="NZ_JACHJL010000008.1"/>
</dbReference>
<dbReference type="GO" id="GO:0004040">
    <property type="term" value="F:amidase activity"/>
    <property type="evidence" value="ECO:0007669"/>
    <property type="project" value="UniProtKB-EC"/>
</dbReference>
<reference evidence="3 4" key="1">
    <citation type="submission" date="2020-08" db="EMBL/GenBank/DDBJ databases">
        <title>Genomic Encyclopedia of Type Strains, Phase III (KMG-III): the genomes of soil and plant-associated and newly described type strains.</title>
        <authorList>
            <person name="Whitman W."/>
        </authorList>
    </citation>
    <scope>NUCLEOTIDE SEQUENCE [LARGE SCALE GENOMIC DNA]</scope>
    <source>
        <strain evidence="3 4">CECT 8305</strain>
    </source>
</reference>
<dbReference type="AlphaFoldDB" id="A0A7W9QB02"/>
<organism evidence="3 4">
    <name type="scientific">Streptomyces zagrosensis</name>
    <dbReference type="NCBI Taxonomy" id="1042984"/>
    <lineage>
        <taxon>Bacteria</taxon>
        <taxon>Bacillati</taxon>
        <taxon>Actinomycetota</taxon>
        <taxon>Actinomycetes</taxon>
        <taxon>Kitasatosporales</taxon>
        <taxon>Streptomycetaceae</taxon>
        <taxon>Streptomyces</taxon>
    </lineage>
</organism>
<dbReference type="EMBL" id="JACHJL010000008">
    <property type="protein sequence ID" value="MBB5936448.1"/>
    <property type="molecule type" value="Genomic_DNA"/>
</dbReference>
<proteinExistence type="inferred from homology"/>
<comment type="caution">
    <text evidence="3">The sequence shown here is derived from an EMBL/GenBank/DDBJ whole genome shotgun (WGS) entry which is preliminary data.</text>
</comment>
<dbReference type="EC" id="3.5.1.4" evidence="3"/>
<sequence>MKLSEYVSFDAVGLAELVAKGEVTPGELEAAAREAAQAVNPQINAIVETWPADDEPAPGSAPLAGVPFLIKDIAVFMAGRRMELGSRLAAGNVSAADSSLMLRFRRAGLVTFGRTTTPEMAYSTTTESVLYGATRNPWDLERSAGGSSGGAGAAVAAGVVPIAHATDAAGSIRVPAAYNGLFGLKPTRGRVSVGPYFDEIFNGLAVHGSVSRTVRDSAALLDQIRGPEPGDPYFAQEPSRPYAQEVTRHPGSLRIGVLTQAWGGHRTTTPVADALSRTVRLLESLGHQVEEVKVDLGADWEDFALASARQWTANLTVSIDELAAAFDRPIDSSTLEPPILASYHYGQQVSGAQLVTALAIRNRVARSLARYFDAHDILLTPTVPELPVPLGTYAKGAEALDGLGWLRRLFDFSPFSAAFNVAGTPAMSVPVTADAATGLPIGMQFAAGYGLEDRLFRLAGQLERACPWSGRTPAVWAGNHTGR</sequence>
<dbReference type="InterPro" id="IPR000120">
    <property type="entry name" value="Amidase"/>
</dbReference>
<keyword evidence="3" id="KW-0378">Hydrolase</keyword>
<dbReference type="InterPro" id="IPR023631">
    <property type="entry name" value="Amidase_dom"/>
</dbReference>
<dbReference type="PANTHER" id="PTHR11895:SF7">
    <property type="entry name" value="GLUTAMYL-TRNA(GLN) AMIDOTRANSFERASE SUBUNIT A, MITOCHONDRIAL"/>
    <property type="match status" value="1"/>
</dbReference>
<dbReference type="PROSITE" id="PS00571">
    <property type="entry name" value="AMIDASES"/>
    <property type="match status" value="1"/>
</dbReference>
<comment type="similarity">
    <text evidence="1">Belongs to the amidase family.</text>
</comment>
<dbReference type="InterPro" id="IPR020556">
    <property type="entry name" value="Amidase_CS"/>
</dbReference>
<feature type="domain" description="Amidase" evidence="2">
    <location>
        <begin position="36"/>
        <end position="455"/>
    </location>
</feature>
<name>A0A7W9QB02_9ACTN</name>
<evidence type="ECO:0000256" key="1">
    <source>
        <dbReference type="ARBA" id="ARBA00009199"/>
    </source>
</evidence>